<keyword evidence="2" id="KW-1185">Reference proteome</keyword>
<evidence type="ECO:0000313" key="1">
    <source>
        <dbReference type="EMBL" id="KAI3709503.1"/>
    </source>
</evidence>
<dbReference type="Proteomes" id="UP001055811">
    <property type="component" value="Linkage Group LG07"/>
</dbReference>
<accession>A0ACB9AJG8</accession>
<organism evidence="1 2">
    <name type="scientific">Cichorium intybus</name>
    <name type="common">Chicory</name>
    <dbReference type="NCBI Taxonomy" id="13427"/>
    <lineage>
        <taxon>Eukaryota</taxon>
        <taxon>Viridiplantae</taxon>
        <taxon>Streptophyta</taxon>
        <taxon>Embryophyta</taxon>
        <taxon>Tracheophyta</taxon>
        <taxon>Spermatophyta</taxon>
        <taxon>Magnoliopsida</taxon>
        <taxon>eudicotyledons</taxon>
        <taxon>Gunneridae</taxon>
        <taxon>Pentapetalae</taxon>
        <taxon>asterids</taxon>
        <taxon>campanulids</taxon>
        <taxon>Asterales</taxon>
        <taxon>Asteraceae</taxon>
        <taxon>Cichorioideae</taxon>
        <taxon>Cichorieae</taxon>
        <taxon>Cichoriinae</taxon>
        <taxon>Cichorium</taxon>
    </lineage>
</organism>
<proteinExistence type="predicted"/>
<reference evidence="2" key="1">
    <citation type="journal article" date="2022" name="Mol. Ecol. Resour.">
        <title>The genomes of chicory, endive, great burdock and yacon provide insights into Asteraceae palaeo-polyploidization history and plant inulin production.</title>
        <authorList>
            <person name="Fan W."/>
            <person name="Wang S."/>
            <person name="Wang H."/>
            <person name="Wang A."/>
            <person name="Jiang F."/>
            <person name="Liu H."/>
            <person name="Zhao H."/>
            <person name="Xu D."/>
            <person name="Zhang Y."/>
        </authorList>
    </citation>
    <scope>NUCLEOTIDE SEQUENCE [LARGE SCALE GENOMIC DNA]</scope>
    <source>
        <strain evidence="2">cv. Punajuju</strain>
    </source>
</reference>
<dbReference type="EMBL" id="CM042015">
    <property type="protein sequence ID" value="KAI3709503.1"/>
    <property type="molecule type" value="Genomic_DNA"/>
</dbReference>
<reference evidence="1 2" key="2">
    <citation type="journal article" date="2022" name="Mol. Ecol. Resour.">
        <title>The genomes of chicory, endive, great burdock and yacon provide insights into Asteraceae paleo-polyploidization history and plant inulin production.</title>
        <authorList>
            <person name="Fan W."/>
            <person name="Wang S."/>
            <person name="Wang H."/>
            <person name="Wang A."/>
            <person name="Jiang F."/>
            <person name="Liu H."/>
            <person name="Zhao H."/>
            <person name="Xu D."/>
            <person name="Zhang Y."/>
        </authorList>
    </citation>
    <scope>NUCLEOTIDE SEQUENCE [LARGE SCALE GENOMIC DNA]</scope>
    <source>
        <strain evidence="2">cv. Punajuju</strain>
        <tissue evidence="1">Leaves</tissue>
    </source>
</reference>
<comment type="caution">
    <text evidence="1">The sequence shown here is derived from an EMBL/GenBank/DDBJ whole genome shotgun (WGS) entry which is preliminary data.</text>
</comment>
<evidence type="ECO:0000313" key="2">
    <source>
        <dbReference type="Proteomes" id="UP001055811"/>
    </source>
</evidence>
<gene>
    <name evidence="1" type="ORF">L2E82_39265</name>
</gene>
<name>A0ACB9AJG8_CICIN</name>
<sequence length="124" mass="14169">MDDHEVNILFDLFSNPLIDTNPEKLNIHTHKGLLSLNQEVIGEETKKIHVLDAYERKTEGLRSFIRIGEGRVRFGNLQCILGKEGRRMSRGAMTFLEEKEVAGGQSLPPKYRWPSPSLTLSFYP</sequence>
<protein>
    <submittedName>
        <fullName evidence="1">Uncharacterized protein</fullName>
    </submittedName>
</protein>